<sequence>MPGTTSPTTATMDPGLSLYMKGYIAFSISNLIAYNINYGGR</sequence>
<keyword evidence="1" id="KW-1133">Transmembrane helix</keyword>
<name>A0A2C9V7F9_MANES</name>
<accession>A0A2C9V7F9</accession>
<dbReference type="AlphaFoldDB" id="A0A2C9V7F9"/>
<feature type="transmembrane region" description="Helical" evidence="1">
    <location>
        <begin position="20"/>
        <end position="38"/>
    </location>
</feature>
<protein>
    <submittedName>
        <fullName evidence="2">Uncharacterized protein</fullName>
    </submittedName>
</protein>
<evidence type="ECO:0000256" key="1">
    <source>
        <dbReference type="SAM" id="Phobius"/>
    </source>
</evidence>
<evidence type="ECO:0000313" key="2">
    <source>
        <dbReference type="EMBL" id="OAY39691.1"/>
    </source>
</evidence>
<keyword evidence="1" id="KW-0812">Transmembrane</keyword>
<keyword evidence="1" id="KW-0472">Membrane</keyword>
<organism evidence="2">
    <name type="scientific">Manihot esculenta</name>
    <name type="common">Cassava</name>
    <name type="synonym">Jatropha manihot</name>
    <dbReference type="NCBI Taxonomy" id="3983"/>
    <lineage>
        <taxon>Eukaryota</taxon>
        <taxon>Viridiplantae</taxon>
        <taxon>Streptophyta</taxon>
        <taxon>Embryophyta</taxon>
        <taxon>Tracheophyta</taxon>
        <taxon>Spermatophyta</taxon>
        <taxon>Magnoliopsida</taxon>
        <taxon>eudicotyledons</taxon>
        <taxon>Gunneridae</taxon>
        <taxon>Pentapetalae</taxon>
        <taxon>rosids</taxon>
        <taxon>fabids</taxon>
        <taxon>Malpighiales</taxon>
        <taxon>Euphorbiaceae</taxon>
        <taxon>Crotonoideae</taxon>
        <taxon>Manihoteae</taxon>
        <taxon>Manihot</taxon>
    </lineage>
</organism>
<proteinExistence type="predicted"/>
<gene>
    <name evidence="2" type="ORF">MANES_10G115300</name>
</gene>
<reference evidence="2" key="1">
    <citation type="submission" date="2016-02" db="EMBL/GenBank/DDBJ databases">
        <title>WGS assembly of Manihot esculenta.</title>
        <authorList>
            <person name="Bredeson J.V."/>
            <person name="Prochnik S.E."/>
            <person name="Lyons J.B."/>
            <person name="Schmutz J."/>
            <person name="Grimwood J."/>
            <person name="Vrebalov J."/>
            <person name="Bart R.S."/>
            <person name="Amuge T."/>
            <person name="Ferguson M.E."/>
            <person name="Green R."/>
            <person name="Putnam N."/>
            <person name="Stites J."/>
            <person name="Rounsley S."/>
            <person name="Rokhsar D.S."/>
        </authorList>
    </citation>
    <scope>NUCLEOTIDE SEQUENCE [LARGE SCALE GENOMIC DNA]</scope>
    <source>
        <tissue evidence="2">Leaf</tissue>
    </source>
</reference>
<dbReference type="EMBL" id="CM004396">
    <property type="protein sequence ID" value="OAY39691.1"/>
    <property type="molecule type" value="Genomic_DNA"/>
</dbReference>